<dbReference type="Proteomes" id="UP000025061">
    <property type="component" value="Unassembled WGS sequence"/>
</dbReference>
<evidence type="ECO:0000259" key="2">
    <source>
        <dbReference type="Pfam" id="PF13670"/>
    </source>
</evidence>
<comment type="caution">
    <text evidence="3">The sequence shown here is derived from an EMBL/GenBank/DDBJ whole genome shotgun (WGS) entry which is preliminary data.</text>
</comment>
<evidence type="ECO:0000313" key="4">
    <source>
        <dbReference type="Proteomes" id="UP000025061"/>
    </source>
</evidence>
<feature type="chain" id="PRO_5001572812" description="PepSY domain-containing protein" evidence="1">
    <location>
        <begin position="26"/>
        <end position="93"/>
    </location>
</feature>
<feature type="signal peptide" evidence="1">
    <location>
        <begin position="1"/>
        <end position="25"/>
    </location>
</feature>
<dbReference type="AlphaFoldDB" id="A0A059FSP0"/>
<gene>
    <name evidence="3" type="ORF">HHI_09817</name>
</gene>
<sequence length="93" mass="9913">MGSIRTGLMALIIVTAALSPAPALAQRGDDRSFAGFQVSRATAVDIARAQGMRDVMKVEARRGVWRVEGRDGSGQRLVVEVDGFTGAVVKVER</sequence>
<dbReference type="EMBL" id="ARYI01000007">
    <property type="protein sequence ID" value="KCZ93684.1"/>
    <property type="molecule type" value="Genomic_DNA"/>
</dbReference>
<dbReference type="RefSeq" id="WP_011647923.1">
    <property type="nucleotide sequence ID" value="NZ_ARYI01000007.1"/>
</dbReference>
<keyword evidence="4" id="KW-1185">Reference proteome</keyword>
<name>A0A059FSP0_9PROT</name>
<dbReference type="Pfam" id="PF13670">
    <property type="entry name" value="PepSY_2"/>
    <property type="match status" value="1"/>
</dbReference>
<dbReference type="InterPro" id="IPR025711">
    <property type="entry name" value="PepSY"/>
</dbReference>
<evidence type="ECO:0000256" key="1">
    <source>
        <dbReference type="SAM" id="SignalP"/>
    </source>
</evidence>
<keyword evidence="1" id="KW-0732">Signal</keyword>
<accession>A0A059FSP0</accession>
<protein>
    <recommendedName>
        <fullName evidence="2">PepSY domain-containing protein</fullName>
    </recommendedName>
</protein>
<dbReference type="OrthoDB" id="8450175at2"/>
<proteinExistence type="predicted"/>
<organism evidence="3 4">
    <name type="scientific">Hyphomonas hirschiana VP5</name>
    <dbReference type="NCBI Taxonomy" id="1280951"/>
    <lineage>
        <taxon>Bacteria</taxon>
        <taxon>Pseudomonadati</taxon>
        <taxon>Pseudomonadota</taxon>
        <taxon>Alphaproteobacteria</taxon>
        <taxon>Hyphomonadales</taxon>
        <taxon>Hyphomonadaceae</taxon>
        <taxon>Hyphomonas</taxon>
    </lineage>
</organism>
<dbReference type="PATRIC" id="fig|1280951.3.peg.1981"/>
<feature type="domain" description="PepSY" evidence="2">
    <location>
        <begin position="10"/>
        <end position="91"/>
    </location>
</feature>
<evidence type="ECO:0000313" key="3">
    <source>
        <dbReference type="EMBL" id="KCZ93684.1"/>
    </source>
</evidence>
<reference evidence="3 4" key="1">
    <citation type="submission" date="2013-04" db="EMBL/GenBank/DDBJ databases">
        <title>Hyphomonas hirschiana VP5 Genome Sequencing.</title>
        <authorList>
            <person name="Lai Q."/>
            <person name="Shao Z."/>
        </authorList>
    </citation>
    <scope>NUCLEOTIDE SEQUENCE [LARGE SCALE GENOMIC DNA]</scope>
    <source>
        <strain evidence="3 4">VP5</strain>
    </source>
</reference>